<evidence type="ECO:0000313" key="3">
    <source>
        <dbReference type="Proteomes" id="UP001430953"/>
    </source>
</evidence>
<keyword evidence="3" id="KW-1185">Reference proteome</keyword>
<feature type="region of interest" description="Disordered" evidence="1">
    <location>
        <begin position="1"/>
        <end position="28"/>
    </location>
</feature>
<gene>
    <name evidence="2" type="ORF">PUN28_018801</name>
</gene>
<dbReference type="Proteomes" id="UP001430953">
    <property type="component" value="Unassembled WGS sequence"/>
</dbReference>
<sequence>MTRASISRITPACNRSEGRRRGPAGRYALSEKPRAFDVRLLRHSK</sequence>
<evidence type="ECO:0000256" key="1">
    <source>
        <dbReference type="SAM" id="MobiDB-lite"/>
    </source>
</evidence>
<proteinExistence type="predicted"/>
<evidence type="ECO:0000313" key="2">
    <source>
        <dbReference type="EMBL" id="KAL0101252.1"/>
    </source>
</evidence>
<name>A0AAW2EDH8_9HYME</name>
<dbReference type="EMBL" id="JADYXP020000024">
    <property type="protein sequence ID" value="KAL0101252.1"/>
    <property type="molecule type" value="Genomic_DNA"/>
</dbReference>
<dbReference type="AlphaFoldDB" id="A0AAW2EDH8"/>
<reference evidence="2 3" key="1">
    <citation type="submission" date="2023-03" db="EMBL/GenBank/DDBJ databases">
        <title>High recombination rates correlate with genetic variation in Cardiocondyla obscurior ants.</title>
        <authorList>
            <person name="Errbii M."/>
        </authorList>
    </citation>
    <scope>NUCLEOTIDE SEQUENCE [LARGE SCALE GENOMIC DNA]</scope>
    <source>
        <strain evidence="2">Alpha-2009</strain>
        <tissue evidence="2">Whole body</tissue>
    </source>
</reference>
<organism evidence="2 3">
    <name type="scientific">Cardiocondyla obscurior</name>
    <dbReference type="NCBI Taxonomy" id="286306"/>
    <lineage>
        <taxon>Eukaryota</taxon>
        <taxon>Metazoa</taxon>
        <taxon>Ecdysozoa</taxon>
        <taxon>Arthropoda</taxon>
        <taxon>Hexapoda</taxon>
        <taxon>Insecta</taxon>
        <taxon>Pterygota</taxon>
        <taxon>Neoptera</taxon>
        <taxon>Endopterygota</taxon>
        <taxon>Hymenoptera</taxon>
        <taxon>Apocrita</taxon>
        <taxon>Aculeata</taxon>
        <taxon>Formicoidea</taxon>
        <taxon>Formicidae</taxon>
        <taxon>Myrmicinae</taxon>
        <taxon>Cardiocondyla</taxon>
    </lineage>
</organism>
<comment type="caution">
    <text evidence="2">The sequence shown here is derived from an EMBL/GenBank/DDBJ whole genome shotgun (WGS) entry which is preliminary data.</text>
</comment>
<accession>A0AAW2EDH8</accession>
<protein>
    <submittedName>
        <fullName evidence="2">Uncharacterized protein</fullName>
    </submittedName>
</protein>